<evidence type="ECO:0000256" key="1">
    <source>
        <dbReference type="ARBA" id="ARBA00023239"/>
    </source>
</evidence>
<evidence type="ECO:0000313" key="5">
    <source>
        <dbReference type="Proteomes" id="UP000245712"/>
    </source>
</evidence>
<gene>
    <name evidence="4" type="ORF">C7402_11147</name>
</gene>
<dbReference type="RefSeq" id="WP_116612219.1">
    <property type="nucleotide sequence ID" value="NZ_QEOB01000011.1"/>
</dbReference>
<dbReference type="EMBL" id="QEOB01000011">
    <property type="protein sequence ID" value="PVX81145.1"/>
    <property type="molecule type" value="Genomic_DNA"/>
</dbReference>
<evidence type="ECO:0000313" key="4">
    <source>
        <dbReference type="EMBL" id="PVX81145.1"/>
    </source>
</evidence>
<organism evidence="4 5">
    <name type="scientific">Paraburkholderia unamae</name>
    <dbReference type="NCBI Taxonomy" id="219649"/>
    <lineage>
        <taxon>Bacteria</taxon>
        <taxon>Pseudomonadati</taxon>
        <taxon>Pseudomonadota</taxon>
        <taxon>Betaproteobacteria</taxon>
        <taxon>Burkholderiales</taxon>
        <taxon>Burkholderiaceae</taxon>
        <taxon>Paraburkholderia</taxon>
    </lineage>
</organism>
<sequence>MTQFSLHGIVPPVVTPLTTDMEVDAPSLRRVVRHLIDGGVHGLFILGSSSEVVFLDAQRRAEVIRIVMEEAGGRVPVIAGVIDIATDRCIQHAREARALGVDALVLTAPFYTRTSQAEIVDHFCYVRDAVDLPLIAYDIPVCVNIKLERETLHKLYARKAIVGLKDSSGDDGNMRMVMRDFAAHPDFAVLTGSEITVDYALLGGGHGAVPGLANVDPAGYVRLYDAARKGDWVAARAEQQRLIELFEIVFQGYPDTSRNASGVGGFKTAMQMMGLITHRHMSRPNAVLSDAHAAKVRAIVEKSGLLRAG</sequence>
<dbReference type="InterPro" id="IPR013785">
    <property type="entry name" value="Aldolase_TIM"/>
</dbReference>
<dbReference type="Gene3D" id="3.20.20.70">
    <property type="entry name" value="Aldolase class I"/>
    <property type="match status" value="1"/>
</dbReference>
<dbReference type="CDD" id="cd00408">
    <property type="entry name" value="DHDPS-like"/>
    <property type="match status" value="1"/>
</dbReference>
<reference evidence="4 5" key="1">
    <citation type="submission" date="2018-05" db="EMBL/GenBank/DDBJ databases">
        <title>Genomic Encyclopedia of Type Strains, Phase IV (KMG-V): Genome sequencing to study the core and pangenomes of soil and plant-associated prokaryotes.</title>
        <authorList>
            <person name="Whitman W."/>
        </authorList>
    </citation>
    <scope>NUCLEOTIDE SEQUENCE [LARGE SCALE GENOMIC DNA]</scope>
    <source>
        <strain evidence="4 5">SCZa-39</strain>
    </source>
</reference>
<evidence type="ECO:0000256" key="2">
    <source>
        <dbReference type="ARBA" id="ARBA00023270"/>
    </source>
</evidence>
<accession>A0ABX5KKE1</accession>
<dbReference type="InterPro" id="IPR020625">
    <property type="entry name" value="Schiff_base-form_aldolases_AS"/>
</dbReference>
<dbReference type="PRINTS" id="PR00146">
    <property type="entry name" value="DHPICSNTHASE"/>
</dbReference>
<dbReference type="PANTHER" id="PTHR42849">
    <property type="entry name" value="N-ACETYLNEURAMINATE LYASE"/>
    <property type="match status" value="1"/>
</dbReference>
<keyword evidence="1 3" id="KW-0456">Lyase</keyword>
<dbReference type="InterPro" id="IPR002220">
    <property type="entry name" value="DapA-like"/>
</dbReference>
<dbReference type="PROSITE" id="PS00666">
    <property type="entry name" value="DHDPS_2"/>
    <property type="match status" value="1"/>
</dbReference>
<keyword evidence="2" id="KW-0704">Schiff base</keyword>
<dbReference type="SMART" id="SM01130">
    <property type="entry name" value="DHDPS"/>
    <property type="match status" value="1"/>
</dbReference>
<dbReference type="SUPFAM" id="SSF51569">
    <property type="entry name" value="Aldolase"/>
    <property type="match status" value="1"/>
</dbReference>
<comment type="similarity">
    <text evidence="3">Belongs to the DapA family.</text>
</comment>
<proteinExistence type="inferred from homology"/>
<dbReference type="PANTHER" id="PTHR42849:SF1">
    <property type="entry name" value="N-ACETYLNEURAMINATE LYASE"/>
    <property type="match status" value="1"/>
</dbReference>
<comment type="caution">
    <text evidence="4">The sequence shown here is derived from an EMBL/GenBank/DDBJ whole genome shotgun (WGS) entry which is preliminary data.</text>
</comment>
<keyword evidence="5" id="KW-1185">Reference proteome</keyword>
<evidence type="ECO:0000256" key="3">
    <source>
        <dbReference type="PIRNR" id="PIRNR001365"/>
    </source>
</evidence>
<dbReference type="Proteomes" id="UP000245712">
    <property type="component" value="Unassembled WGS sequence"/>
</dbReference>
<protein>
    <submittedName>
        <fullName evidence="4">4-hydroxy-tetrahydrodipicolinate synthase</fullName>
    </submittedName>
</protein>
<dbReference type="PIRSF" id="PIRSF001365">
    <property type="entry name" value="DHDPS"/>
    <property type="match status" value="1"/>
</dbReference>
<dbReference type="Pfam" id="PF00701">
    <property type="entry name" value="DHDPS"/>
    <property type="match status" value="1"/>
</dbReference>
<name>A0ABX5KKE1_9BURK</name>